<keyword evidence="3" id="KW-0436">Ligase</keyword>
<dbReference type="Pfam" id="PF13193">
    <property type="entry name" value="AMP-binding_C"/>
    <property type="match status" value="1"/>
</dbReference>
<reference evidence="3 4" key="1">
    <citation type="journal article" date="2019" name="Nat. Microbiol.">
        <title>Mediterranean grassland soil C-N compound turnover is dependent on rainfall and depth, and is mediated by genomically divergent microorganisms.</title>
        <authorList>
            <person name="Diamond S."/>
            <person name="Andeer P.F."/>
            <person name="Li Z."/>
            <person name="Crits-Christoph A."/>
            <person name="Burstein D."/>
            <person name="Anantharaman K."/>
            <person name="Lane K.R."/>
            <person name="Thomas B.C."/>
            <person name="Pan C."/>
            <person name="Northen T.R."/>
            <person name="Banfield J.F."/>
        </authorList>
    </citation>
    <scope>NUCLEOTIDE SEQUENCE [LARGE SCALE GENOMIC DNA]</scope>
    <source>
        <strain evidence="3">NP_6</strain>
    </source>
</reference>
<dbReference type="InterPro" id="IPR025110">
    <property type="entry name" value="AMP-bd_C"/>
</dbReference>
<dbReference type="InterPro" id="IPR000873">
    <property type="entry name" value="AMP-dep_synth/lig_dom"/>
</dbReference>
<dbReference type="InterPro" id="IPR045851">
    <property type="entry name" value="AMP-bd_C_sf"/>
</dbReference>
<dbReference type="Gene3D" id="3.30.300.30">
    <property type="match status" value="1"/>
</dbReference>
<dbReference type="PROSITE" id="PS00455">
    <property type="entry name" value="AMP_BINDING"/>
    <property type="match status" value="1"/>
</dbReference>
<feature type="domain" description="AMP-dependent synthetase/ligase" evidence="1">
    <location>
        <begin position="28"/>
        <end position="416"/>
    </location>
</feature>
<dbReference type="Pfam" id="PF00501">
    <property type="entry name" value="AMP-binding"/>
    <property type="match status" value="1"/>
</dbReference>
<evidence type="ECO:0000313" key="3">
    <source>
        <dbReference type="EMBL" id="TMI77759.1"/>
    </source>
</evidence>
<dbReference type="Gene3D" id="3.40.50.12780">
    <property type="entry name" value="N-terminal domain of ligase-like"/>
    <property type="match status" value="1"/>
</dbReference>
<dbReference type="GO" id="GO:0016877">
    <property type="term" value="F:ligase activity, forming carbon-sulfur bonds"/>
    <property type="evidence" value="ECO:0007669"/>
    <property type="project" value="UniProtKB-ARBA"/>
</dbReference>
<dbReference type="SUPFAM" id="SSF56801">
    <property type="entry name" value="Acetyl-CoA synthetase-like"/>
    <property type="match status" value="1"/>
</dbReference>
<dbReference type="InterPro" id="IPR042099">
    <property type="entry name" value="ANL_N_sf"/>
</dbReference>
<accession>A0A537J2H5</accession>
<comment type="caution">
    <text evidence="3">The sequence shown here is derived from an EMBL/GenBank/DDBJ whole genome shotgun (WGS) entry which is preliminary data.</text>
</comment>
<dbReference type="AlphaFoldDB" id="A0A537J2H5"/>
<evidence type="ECO:0000313" key="4">
    <source>
        <dbReference type="Proteomes" id="UP000318093"/>
    </source>
</evidence>
<dbReference type="PANTHER" id="PTHR43767">
    <property type="entry name" value="LONG-CHAIN-FATTY-ACID--COA LIGASE"/>
    <property type="match status" value="1"/>
</dbReference>
<dbReference type="InterPro" id="IPR050237">
    <property type="entry name" value="ATP-dep_AMP-bd_enzyme"/>
</dbReference>
<dbReference type="InterPro" id="IPR020845">
    <property type="entry name" value="AMP-binding_CS"/>
</dbReference>
<dbReference type="EMBL" id="VBAN01000480">
    <property type="protein sequence ID" value="TMI77759.1"/>
    <property type="molecule type" value="Genomic_DNA"/>
</dbReference>
<dbReference type="CDD" id="cd05936">
    <property type="entry name" value="FC-FACS_FadD_like"/>
    <property type="match status" value="1"/>
</dbReference>
<feature type="domain" description="AMP-binding enzyme C-terminal" evidence="2">
    <location>
        <begin position="466"/>
        <end position="545"/>
    </location>
</feature>
<evidence type="ECO:0000259" key="2">
    <source>
        <dbReference type="Pfam" id="PF13193"/>
    </source>
</evidence>
<dbReference type="Proteomes" id="UP000318093">
    <property type="component" value="Unassembled WGS sequence"/>
</dbReference>
<sequence length="565" mass="62676">MERIWLKNYEAGVPATLSYPKVPLYHFLEEKAGEFPHNAAVLLAAHNFSSIFTYRQVDLLANRFANALIWLGVRPGDRVAIQLPNFPQYVFGFYGALKAGAAVVPINPLYKSQELATVLKNARAKVILTLSRFVPSLSEIMAQTSIESVIVTEPYDFFPFPWKQLAWFRLRGEHKPGGGLRFPALLRSASSKAPGLRVDPDDLAILQYTGGTTGVPKGAMLTHRNLVANFTQMRHWLTDLQEGKERFLSVAPFFHVYGLTVALNTAISVGATVICVVMGLFDTRLVAEMIARHRPTIFPGVPAMYVAINQLKDIQKYNLRSVRVCVSGSAPLPVEVQARFERLTGATVVEGYGLSEAAPGTHVNPVYGKRKVGSIGLPLPDTDARIVDPEIGEREMPLGEPGELVIRGPQVMKGYWEAPEETAATLRGGWLHTGDIARMDEEGYFFIVERKKDIAIVGGLKVYPREVEEVLLEHPKVKEAAVTGVGHKVRGELLVAQVVLKDGVADDPRQVRRELLELSRERLAPYKVPRRIEIVSALPKSAVGKVLRREIRDAIVRAERDTEEE</sequence>
<proteinExistence type="predicted"/>
<gene>
    <name evidence="3" type="ORF">E6H03_13350</name>
</gene>
<dbReference type="PANTHER" id="PTHR43767:SF12">
    <property type="entry name" value="AMP-DEPENDENT SYNTHETASE AND LIGASE"/>
    <property type="match status" value="1"/>
</dbReference>
<name>A0A537J2H5_9BACT</name>
<organism evidence="3 4">
    <name type="scientific">Candidatus Segetimicrobium genomatis</name>
    <dbReference type="NCBI Taxonomy" id="2569760"/>
    <lineage>
        <taxon>Bacteria</taxon>
        <taxon>Bacillati</taxon>
        <taxon>Candidatus Sysuimicrobiota</taxon>
        <taxon>Candidatus Sysuimicrobiia</taxon>
        <taxon>Candidatus Sysuimicrobiales</taxon>
        <taxon>Candidatus Segetimicrobiaceae</taxon>
        <taxon>Candidatus Segetimicrobium</taxon>
    </lineage>
</organism>
<evidence type="ECO:0000259" key="1">
    <source>
        <dbReference type="Pfam" id="PF00501"/>
    </source>
</evidence>
<protein>
    <submittedName>
        <fullName evidence="3">Long-chain fatty acid--CoA ligase</fullName>
    </submittedName>
</protein>